<protein>
    <submittedName>
        <fullName evidence="1">Uncharacterized protein</fullName>
    </submittedName>
</protein>
<proteinExistence type="predicted"/>
<accession>A0A0E9U432</accession>
<reference evidence="1" key="2">
    <citation type="journal article" date="2015" name="Fish Shellfish Immunol.">
        <title>Early steps in the European eel (Anguilla anguilla)-Vibrio vulnificus interaction in the gills: Role of the RtxA13 toxin.</title>
        <authorList>
            <person name="Callol A."/>
            <person name="Pajuelo D."/>
            <person name="Ebbesson L."/>
            <person name="Teles M."/>
            <person name="MacKenzie S."/>
            <person name="Amaro C."/>
        </authorList>
    </citation>
    <scope>NUCLEOTIDE SEQUENCE</scope>
</reference>
<reference evidence="1" key="1">
    <citation type="submission" date="2014-11" db="EMBL/GenBank/DDBJ databases">
        <authorList>
            <person name="Amaro Gonzalez C."/>
        </authorList>
    </citation>
    <scope>NUCLEOTIDE SEQUENCE</scope>
</reference>
<organism evidence="1">
    <name type="scientific">Anguilla anguilla</name>
    <name type="common">European freshwater eel</name>
    <name type="synonym">Muraena anguilla</name>
    <dbReference type="NCBI Taxonomy" id="7936"/>
    <lineage>
        <taxon>Eukaryota</taxon>
        <taxon>Metazoa</taxon>
        <taxon>Chordata</taxon>
        <taxon>Craniata</taxon>
        <taxon>Vertebrata</taxon>
        <taxon>Euteleostomi</taxon>
        <taxon>Actinopterygii</taxon>
        <taxon>Neopterygii</taxon>
        <taxon>Teleostei</taxon>
        <taxon>Anguilliformes</taxon>
        <taxon>Anguillidae</taxon>
        <taxon>Anguilla</taxon>
    </lineage>
</organism>
<sequence length="21" mass="2564">MCFSRRIEEHVCQTHFKNALN</sequence>
<dbReference type="EMBL" id="GBXM01048859">
    <property type="protein sequence ID" value="JAH59718.1"/>
    <property type="molecule type" value="Transcribed_RNA"/>
</dbReference>
<name>A0A0E9U432_ANGAN</name>
<dbReference type="AlphaFoldDB" id="A0A0E9U432"/>
<evidence type="ECO:0000313" key="1">
    <source>
        <dbReference type="EMBL" id="JAH59718.1"/>
    </source>
</evidence>